<reference evidence="2" key="1">
    <citation type="submission" date="2022-04" db="EMBL/GenBank/DDBJ databases">
        <title>Desulfatitalea alkaliphila sp. nov., a novel anaerobic sulfate-reducing bacterium isolated from terrestrial mud volcano, Taman Peninsula, Russia.</title>
        <authorList>
            <person name="Khomyakova M.A."/>
            <person name="Merkel A.Y."/>
            <person name="Slobodkin A.I."/>
        </authorList>
    </citation>
    <scope>NUCLEOTIDE SEQUENCE</scope>
    <source>
        <strain evidence="2">M08but</strain>
    </source>
</reference>
<dbReference type="PANTHER" id="PTHR33525:SF3">
    <property type="entry name" value="RIBONUCLEASE Y"/>
    <property type="match status" value="1"/>
</dbReference>
<dbReference type="CDD" id="cd00077">
    <property type="entry name" value="HDc"/>
    <property type="match status" value="1"/>
</dbReference>
<accession>A0AA41R188</accession>
<dbReference type="RefSeq" id="WP_246907025.1">
    <property type="nucleotide sequence ID" value="NZ_JALJRB010000010.1"/>
</dbReference>
<sequence>MTPEARLKTIQLHIARMPSLSTTVAKVLEVCNNPFASPQELNRVISLDPVLAGQVLKLINSAYYSLPNRIGSLTRAIIMLGVNTVKNLVLATSVLAAFKGSKANALFAIDDFWAHSLCVGAATKEIARLDGVPPMEQEEYFVAGLLHDLGKLPMAACFADAYSRAMRRCREQEVPLFKAERQEVGFDHCQVGWLIGAKWKLNAAMQHAVVHHHQPLAEGCRPDRLLLFVSLANQMAHQFRIATAGDDYQDRLLIQELVERIGTDVATVAAMEPRVLAEVEKAKVFLKQSRKG</sequence>
<dbReference type="SUPFAM" id="SSF109604">
    <property type="entry name" value="HD-domain/PDEase-like"/>
    <property type="match status" value="1"/>
</dbReference>
<dbReference type="SMART" id="SM00471">
    <property type="entry name" value="HDc"/>
    <property type="match status" value="1"/>
</dbReference>
<gene>
    <name evidence="2" type="ORF">MRX98_10570</name>
</gene>
<dbReference type="Proteomes" id="UP001165427">
    <property type="component" value="Unassembled WGS sequence"/>
</dbReference>
<proteinExistence type="predicted"/>
<dbReference type="PANTHER" id="PTHR33525">
    <property type="match status" value="1"/>
</dbReference>
<keyword evidence="3" id="KW-1185">Reference proteome</keyword>
<dbReference type="InterPro" id="IPR003607">
    <property type="entry name" value="HD/PDEase_dom"/>
</dbReference>
<evidence type="ECO:0000313" key="3">
    <source>
        <dbReference type="Proteomes" id="UP001165427"/>
    </source>
</evidence>
<comment type="caution">
    <text evidence="2">The sequence shown here is derived from an EMBL/GenBank/DDBJ whole genome shotgun (WGS) entry which is preliminary data.</text>
</comment>
<organism evidence="2 3">
    <name type="scientific">Desulfatitalea alkaliphila</name>
    <dbReference type="NCBI Taxonomy" id="2929485"/>
    <lineage>
        <taxon>Bacteria</taxon>
        <taxon>Pseudomonadati</taxon>
        <taxon>Thermodesulfobacteriota</taxon>
        <taxon>Desulfobacteria</taxon>
        <taxon>Desulfobacterales</taxon>
        <taxon>Desulfosarcinaceae</taxon>
        <taxon>Desulfatitalea</taxon>
    </lineage>
</organism>
<dbReference type="Gene3D" id="1.10.3210.10">
    <property type="entry name" value="Hypothetical protein af1432"/>
    <property type="match status" value="1"/>
</dbReference>
<feature type="domain" description="HDOD" evidence="1">
    <location>
        <begin position="17"/>
        <end position="215"/>
    </location>
</feature>
<dbReference type="InterPro" id="IPR052340">
    <property type="entry name" value="RNase_Y/CdgJ"/>
</dbReference>
<dbReference type="PROSITE" id="PS51833">
    <property type="entry name" value="HDOD"/>
    <property type="match status" value="1"/>
</dbReference>
<dbReference type="EMBL" id="JALJRB010000010">
    <property type="protein sequence ID" value="MCJ8501017.1"/>
    <property type="molecule type" value="Genomic_DNA"/>
</dbReference>
<protein>
    <submittedName>
        <fullName evidence="2">HDOD domain-containing protein</fullName>
    </submittedName>
</protein>
<evidence type="ECO:0000313" key="2">
    <source>
        <dbReference type="EMBL" id="MCJ8501017.1"/>
    </source>
</evidence>
<name>A0AA41R188_9BACT</name>
<dbReference type="InterPro" id="IPR013976">
    <property type="entry name" value="HDOD"/>
</dbReference>
<evidence type="ECO:0000259" key="1">
    <source>
        <dbReference type="PROSITE" id="PS51833"/>
    </source>
</evidence>
<dbReference type="AlphaFoldDB" id="A0AA41R188"/>
<dbReference type="Pfam" id="PF08668">
    <property type="entry name" value="HDOD"/>
    <property type="match status" value="1"/>
</dbReference>